<protein>
    <recommendedName>
        <fullName evidence="1">diguanylate cyclase</fullName>
        <ecNumber evidence="1">2.7.7.65</ecNumber>
    </recommendedName>
</protein>
<feature type="signal peptide" evidence="4">
    <location>
        <begin position="1"/>
        <end position="21"/>
    </location>
</feature>
<dbReference type="InterPro" id="IPR011990">
    <property type="entry name" value="TPR-like_helical_dom_sf"/>
</dbReference>
<dbReference type="SMART" id="SM00267">
    <property type="entry name" value="GGDEF"/>
    <property type="match status" value="1"/>
</dbReference>
<dbReference type="Gene3D" id="3.30.70.270">
    <property type="match status" value="1"/>
</dbReference>
<dbReference type="InterPro" id="IPR050469">
    <property type="entry name" value="Diguanylate_Cyclase"/>
</dbReference>
<accession>A0ABT0KIV8</accession>
<evidence type="ECO:0000313" key="6">
    <source>
        <dbReference type="EMBL" id="MCL1043767.1"/>
    </source>
</evidence>
<reference evidence="6 7" key="1">
    <citation type="submission" date="2022-01" db="EMBL/GenBank/DDBJ databases">
        <title>Whole genome-based taxonomy of the Shewanellaceae.</title>
        <authorList>
            <person name="Martin-Rodriguez A.J."/>
        </authorList>
    </citation>
    <scope>NUCLEOTIDE SEQUENCE [LARGE SCALE GENOMIC DNA]</scope>
    <source>
        <strain evidence="6 7">DSM 24955</strain>
    </source>
</reference>
<keyword evidence="4" id="KW-0732">Signal</keyword>
<keyword evidence="3" id="KW-0812">Transmembrane</keyword>
<name>A0ABT0KIV8_9GAMM</name>
<gene>
    <name evidence="6" type="ORF">L2737_00240</name>
</gene>
<dbReference type="PROSITE" id="PS50887">
    <property type="entry name" value="GGDEF"/>
    <property type="match status" value="1"/>
</dbReference>
<feature type="chain" id="PRO_5045248162" description="diguanylate cyclase" evidence="4">
    <location>
        <begin position="22"/>
        <end position="588"/>
    </location>
</feature>
<dbReference type="GO" id="GO:0052621">
    <property type="term" value="F:diguanylate cyclase activity"/>
    <property type="evidence" value="ECO:0007669"/>
    <property type="project" value="UniProtKB-EC"/>
</dbReference>
<dbReference type="InterPro" id="IPR000160">
    <property type="entry name" value="GGDEF_dom"/>
</dbReference>
<dbReference type="InterPro" id="IPR029787">
    <property type="entry name" value="Nucleotide_cyclase"/>
</dbReference>
<dbReference type="CDD" id="cd01949">
    <property type="entry name" value="GGDEF"/>
    <property type="match status" value="1"/>
</dbReference>
<dbReference type="EC" id="2.7.7.65" evidence="1"/>
<comment type="caution">
    <text evidence="6">The sequence shown here is derived from an EMBL/GenBank/DDBJ whole genome shotgun (WGS) entry which is preliminary data.</text>
</comment>
<dbReference type="EMBL" id="JAKIKU010000001">
    <property type="protein sequence ID" value="MCL1043767.1"/>
    <property type="molecule type" value="Genomic_DNA"/>
</dbReference>
<proteinExistence type="predicted"/>
<dbReference type="Pfam" id="PF00990">
    <property type="entry name" value="GGDEF"/>
    <property type="match status" value="1"/>
</dbReference>
<dbReference type="NCBIfam" id="TIGR00254">
    <property type="entry name" value="GGDEF"/>
    <property type="match status" value="1"/>
</dbReference>
<dbReference type="SUPFAM" id="SSF55073">
    <property type="entry name" value="Nucleotide cyclase"/>
    <property type="match status" value="1"/>
</dbReference>
<keyword evidence="6" id="KW-0548">Nucleotidyltransferase</keyword>
<dbReference type="PANTHER" id="PTHR45138:SF9">
    <property type="entry name" value="DIGUANYLATE CYCLASE DGCM-RELATED"/>
    <property type="match status" value="1"/>
</dbReference>
<dbReference type="PANTHER" id="PTHR45138">
    <property type="entry name" value="REGULATORY COMPONENTS OF SENSORY TRANSDUCTION SYSTEM"/>
    <property type="match status" value="1"/>
</dbReference>
<dbReference type="InterPro" id="IPR043128">
    <property type="entry name" value="Rev_trsase/Diguanyl_cyclase"/>
</dbReference>
<keyword evidence="7" id="KW-1185">Reference proteome</keyword>
<evidence type="ECO:0000256" key="1">
    <source>
        <dbReference type="ARBA" id="ARBA00012528"/>
    </source>
</evidence>
<dbReference type="SUPFAM" id="SSF48452">
    <property type="entry name" value="TPR-like"/>
    <property type="match status" value="1"/>
</dbReference>
<evidence type="ECO:0000256" key="3">
    <source>
        <dbReference type="SAM" id="Phobius"/>
    </source>
</evidence>
<comment type="catalytic activity">
    <reaction evidence="2">
        <text>2 GTP = 3',3'-c-di-GMP + 2 diphosphate</text>
        <dbReference type="Rhea" id="RHEA:24898"/>
        <dbReference type="ChEBI" id="CHEBI:33019"/>
        <dbReference type="ChEBI" id="CHEBI:37565"/>
        <dbReference type="ChEBI" id="CHEBI:58805"/>
        <dbReference type="EC" id="2.7.7.65"/>
    </reaction>
</comment>
<keyword evidence="3" id="KW-1133">Transmembrane helix</keyword>
<dbReference type="RefSeq" id="WP_248954394.1">
    <property type="nucleotide sequence ID" value="NZ_JAKIKU010000001.1"/>
</dbReference>
<evidence type="ECO:0000259" key="5">
    <source>
        <dbReference type="PROSITE" id="PS50887"/>
    </source>
</evidence>
<dbReference type="Gene3D" id="1.25.40.10">
    <property type="entry name" value="Tetratricopeptide repeat domain"/>
    <property type="match status" value="1"/>
</dbReference>
<keyword evidence="6" id="KW-0808">Transferase</keyword>
<dbReference type="Proteomes" id="UP001202134">
    <property type="component" value="Unassembled WGS sequence"/>
</dbReference>
<feature type="transmembrane region" description="Helical" evidence="3">
    <location>
        <begin position="383"/>
        <end position="401"/>
    </location>
</feature>
<organism evidence="6 7">
    <name type="scientific">Shewanella electrodiphila</name>
    <dbReference type="NCBI Taxonomy" id="934143"/>
    <lineage>
        <taxon>Bacteria</taxon>
        <taxon>Pseudomonadati</taxon>
        <taxon>Pseudomonadota</taxon>
        <taxon>Gammaproteobacteria</taxon>
        <taxon>Alteromonadales</taxon>
        <taxon>Shewanellaceae</taxon>
        <taxon>Shewanella</taxon>
    </lineage>
</organism>
<feature type="domain" description="GGDEF" evidence="5">
    <location>
        <begin position="443"/>
        <end position="576"/>
    </location>
</feature>
<sequence length="588" mass="66190">MIFFVRVFLISQLFFISPIWADEVTDVESVLAQADAVRSSDAIKFNELIEILKLEKENFTQEQDDLFQYLLAYQIAFKGNFTEAQNIWKSLSVSSANIELKLRSNVSLLNTMALSKEWSKGLTYVEKILADLHLVKDAKLTKMAISVISYFYNKIGQYELALEYAKKLNSLSLQGKGSCVAEELILESRFYLGGLTTESPEIQSAIEACTREGEDVWLSVIHSFIAKLHLQEGNNVDAINLLHNQLSIVEKINYVPTLFHYYSLLASGYVADENFIKAKYFGLKTIELSKGMNKTEPEMIAYEALYKVFLDANDFEEALKYYIKFAEADKAYFDDLKTKYLAFQLAQHKAVEQKVQIELLNKQNKLLQASQRLAESETENNRLFMALLIMVISLLAIAAIRSNRNQKRLKRLAQIDSLTQIFNRGHFNTAAQDAMSACQVNQDNISCILFDLDKFKTINDNYGHACGDWVLKNVAHTCKNISRTNDIFARLGGEEFCIILSRCDAVTALKIAEDYRKAIANIDSSPSGYTFPITASFGVTDSVQSGYSVEALTGHADNAMYLAKSTGRNKVCNYADVEASKASCSVII</sequence>
<evidence type="ECO:0000313" key="7">
    <source>
        <dbReference type="Proteomes" id="UP001202134"/>
    </source>
</evidence>
<evidence type="ECO:0000256" key="4">
    <source>
        <dbReference type="SAM" id="SignalP"/>
    </source>
</evidence>
<evidence type="ECO:0000256" key="2">
    <source>
        <dbReference type="ARBA" id="ARBA00034247"/>
    </source>
</evidence>
<keyword evidence="3" id="KW-0472">Membrane</keyword>